<proteinExistence type="predicted"/>
<dbReference type="RefSeq" id="WP_057820217.1">
    <property type="nucleotide sequence ID" value="NZ_CP031598.1"/>
</dbReference>
<dbReference type="EMBL" id="CP031598">
    <property type="protein sequence ID" value="QEW28571.1"/>
    <property type="molecule type" value="Genomic_DNA"/>
</dbReference>
<sequence>MRGLLVVLIFGIFLSAPQRAVSETRALLIGVSDYDDSAGVADLKGPANDVRLLSTTLRNRGIDDLIVLADGVEGGARPTRAAILDAFAALAASAQDGDFIYIHLSGHGTRQADRNGDETDGLDEVFLPADTARAEAGAGAIPNAITDDEIGAALHAIRMTGADVWFVLDSCHSGSGTRAATPGTVARFVDPATLGVSVTPAHQVEDATDPAEGPEPPGGFLAFYAAQSTELAREVNFAEAEGGDDWYGLFTSTLAARLQDDAALSFRQLFQAVLSDMNAGHVPGAARLQTPLWEGNLIDAAVFGGRDTSGIRRFAVTDDSVAAGMVHGLAEGTLLGLVADAADPADAVIGFAQVEDPDAAEAFLRPVSADCTPRANALCAIEGALPAETRFAQVIAHPVDLTIALARPRDLATGTPLGDDDPLVRALAEAVTATSDGTGPGVTLADTDADIDVLAADGALWFGLPAQAGESPAGLTWHPDDGPELSAVLARIAKAETLARMLENLSGSGSLLNPSPINVETLLQPAPIEALAEPGSDVSPRRECRAAYRAASQTAPVALDSGARLKQCDGLAFRAQGATGDTFDVNRVHVDAQFCVHAAHERITGNRNALALGPEMTICSDCPGGYSAGTERLFVVVTEARDNTESLNLEGLVETCDASPTRGAATDPRAFLEDLAKRGDTRGAFGGLGSAGIWVEAWTWQVLPRREAFLRAGRPIKQPERVGTQQDY</sequence>
<dbReference type="KEGG" id="rid:RIdsm_04403"/>
<organism evidence="2 3">
    <name type="scientific">Roseovarius indicus</name>
    <dbReference type="NCBI Taxonomy" id="540747"/>
    <lineage>
        <taxon>Bacteria</taxon>
        <taxon>Pseudomonadati</taxon>
        <taxon>Pseudomonadota</taxon>
        <taxon>Alphaproteobacteria</taxon>
        <taxon>Rhodobacterales</taxon>
        <taxon>Roseobacteraceae</taxon>
        <taxon>Roseovarius</taxon>
    </lineage>
</organism>
<evidence type="ECO:0000259" key="1">
    <source>
        <dbReference type="Pfam" id="PF00656"/>
    </source>
</evidence>
<dbReference type="SUPFAM" id="SSF52129">
    <property type="entry name" value="Caspase-like"/>
    <property type="match status" value="1"/>
</dbReference>
<feature type="domain" description="Peptidase C14 caspase" evidence="1">
    <location>
        <begin position="25"/>
        <end position="295"/>
    </location>
</feature>
<dbReference type="GO" id="GO:0004197">
    <property type="term" value="F:cysteine-type endopeptidase activity"/>
    <property type="evidence" value="ECO:0007669"/>
    <property type="project" value="InterPro"/>
</dbReference>
<dbReference type="InterPro" id="IPR011600">
    <property type="entry name" value="Pept_C14_caspase"/>
</dbReference>
<accession>A0A5P3AH62</accession>
<dbReference type="OrthoDB" id="5489622at2"/>
<evidence type="ECO:0000313" key="3">
    <source>
        <dbReference type="Proteomes" id="UP000325785"/>
    </source>
</evidence>
<dbReference type="PANTHER" id="PTHR48104">
    <property type="entry name" value="METACASPASE-4"/>
    <property type="match status" value="1"/>
</dbReference>
<dbReference type="GO" id="GO:0005737">
    <property type="term" value="C:cytoplasm"/>
    <property type="evidence" value="ECO:0007669"/>
    <property type="project" value="TreeGrafter"/>
</dbReference>
<dbReference type="GO" id="GO:0006508">
    <property type="term" value="P:proteolysis"/>
    <property type="evidence" value="ECO:0007669"/>
    <property type="project" value="InterPro"/>
</dbReference>
<dbReference type="Pfam" id="PF00656">
    <property type="entry name" value="Peptidase_C14"/>
    <property type="match status" value="1"/>
</dbReference>
<dbReference type="InterPro" id="IPR050452">
    <property type="entry name" value="Metacaspase"/>
</dbReference>
<protein>
    <recommendedName>
        <fullName evidence="1">Peptidase C14 caspase domain-containing protein</fullName>
    </recommendedName>
</protein>
<dbReference type="InterPro" id="IPR029030">
    <property type="entry name" value="Caspase-like_dom_sf"/>
</dbReference>
<dbReference type="PANTHER" id="PTHR48104:SF30">
    <property type="entry name" value="METACASPASE-1"/>
    <property type="match status" value="1"/>
</dbReference>
<name>A0A5P3AH62_9RHOB</name>
<dbReference type="Gene3D" id="3.40.50.1460">
    <property type="match status" value="1"/>
</dbReference>
<dbReference type="AlphaFoldDB" id="A0A5P3AH62"/>
<dbReference type="Proteomes" id="UP000325785">
    <property type="component" value="Chromosome"/>
</dbReference>
<gene>
    <name evidence="2" type="ORF">RIdsm_04403</name>
</gene>
<evidence type="ECO:0000313" key="2">
    <source>
        <dbReference type="EMBL" id="QEW28571.1"/>
    </source>
</evidence>
<reference evidence="2 3" key="1">
    <citation type="submission" date="2018-08" db="EMBL/GenBank/DDBJ databases">
        <title>Genetic Globetrotter - A new plasmid hitch-hiking vast phylogenetic and geographic distances.</title>
        <authorList>
            <person name="Vollmers J."/>
            <person name="Petersen J."/>
        </authorList>
    </citation>
    <scope>NUCLEOTIDE SEQUENCE [LARGE SCALE GENOMIC DNA]</scope>
    <source>
        <strain evidence="2 3">DSM 26383</strain>
    </source>
</reference>